<evidence type="ECO:0000313" key="2">
    <source>
        <dbReference type="EMBL" id="KAK4300738.1"/>
    </source>
</evidence>
<comment type="caution">
    <text evidence="2">The sequence shown here is derived from an EMBL/GenBank/DDBJ whole genome shotgun (WGS) entry which is preliminary data.</text>
</comment>
<keyword evidence="3" id="KW-1185">Reference proteome</keyword>
<dbReference type="Proteomes" id="UP001292094">
    <property type="component" value="Unassembled WGS sequence"/>
</dbReference>
<sequence length="97" mass="10716">MPSKSKPTPSPVKISTREIVLMVQCALIAALVFASLLYFGLLRYTNIATPEPVYKVGSMGWWTERPLSSVPELCTFSVVLIVIKEVCTMTLLAMCSF</sequence>
<organism evidence="2 3">
    <name type="scientific">Petrolisthes manimaculis</name>
    <dbReference type="NCBI Taxonomy" id="1843537"/>
    <lineage>
        <taxon>Eukaryota</taxon>
        <taxon>Metazoa</taxon>
        <taxon>Ecdysozoa</taxon>
        <taxon>Arthropoda</taxon>
        <taxon>Crustacea</taxon>
        <taxon>Multicrustacea</taxon>
        <taxon>Malacostraca</taxon>
        <taxon>Eumalacostraca</taxon>
        <taxon>Eucarida</taxon>
        <taxon>Decapoda</taxon>
        <taxon>Pleocyemata</taxon>
        <taxon>Anomura</taxon>
        <taxon>Galatheoidea</taxon>
        <taxon>Porcellanidae</taxon>
        <taxon>Petrolisthes</taxon>
    </lineage>
</organism>
<dbReference type="EMBL" id="JAWZYT010002999">
    <property type="protein sequence ID" value="KAK4300738.1"/>
    <property type="molecule type" value="Genomic_DNA"/>
</dbReference>
<protein>
    <submittedName>
        <fullName evidence="2">Uncharacterized protein</fullName>
    </submittedName>
</protein>
<evidence type="ECO:0000256" key="1">
    <source>
        <dbReference type="SAM" id="Phobius"/>
    </source>
</evidence>
<keyword evidence="1" id="KW-1133">Transmembrane helix</keyword>
<name>A0AAE1TW39_9EUCA</name>
<feature type="transmembrane region" description="Helical" evidence="1">
    <location>
        <begin position="20"/>
        <end position="41"/>
    </location>
</feature>
<keyword evidence="1" id="KW-0812">Transmembrane</keyword>
<accession>A0AAE1TW39</accession>
<reference evidence="2" key="1">
    <citation type="submission" date="2023-11" db="EMBL/GenBank/DDBJ databases">
        <title>Genome assemblies of two species of porcelain crab, Petrolisthes cinctipes and Petrolisthes manimaculis (Anomura: Porcellanidae).</title>
        <authorList>
            <person name="Angst P."/>
        </authorList>
    </citation>
    <scope>NUCLEOTIDE SEQUENCE</scope>
    <source>
        <strain evidence="2">PB745_02</strain>
        <tissue evidence="2">Gill</tissue>
    </source>
</reference>
<proteinExistence type="predicted"/>
<evidence type="ECO:0000313" key="3">
    <source>
        <dbReference type="Proteomes" id="UP001292094"/>
    </source>
</evidence>
<gene>
    <name evidence="2" type="ORF">Pmani_027075</name>
</gene>
<keyword evidence="1" id="KW-0472">Membrane</keyword>
<dbReference type="AlphaFoldDB" id="A0AAE1TW39"/>